<protein>
    <submittedName>
        <fullName evidence="3">Uncharacterized protein LOC107791968</fullName>
    </submittedName>
</protein>
<dbReference type="KEGG" id="nta:107791968"/>
<evidence type="ECO:0000313" key="3">
    <source>
        <dbReference type="RefSeq" id="XP_016469617.1"/>
    </source>
</evidence>
<gene>
    <name evidence="3" type="primary">LOC107791968</name>
</gene>
<reference evidence="3" key="2">
    <citation type="submission" date="2025-08" db="UniProtKB">
        <authorList>
            <consortium name="RefSeq"/>
        </authorList>
    </citation>
    <scope>IDENTIFICATION</scope>
    <source>
        <tissue evidence="3">Leaf</tissue>
    </source>
</reference>
<dbReference type="GeneID" id="107791968"/>
<evidence type="ECO:0000259" key="1">
    <source>
        <dbReference type="Pfam" id="PF09331"/>
    </source>
</evidence>
<dbReference type="PANTHER" id="PTHR48449:SF1">
    <property type="entry name" value="DUF1985 DOMAIN-CONTAINING PROTEIN"/>
    <property type="match status" value="1"/>
</dbReference>
<dbReference type="PaxDb" id="4097-A0A1S3ZYU8"/>
<evidence type="ECO:0000313" key="2">
    <source>
        <dbReference type="Proteomes" id="UP000790787"/>
    </source>
</evidence>
<dbReference type="RefSeq" id="XP_016469617.1">
    <property type="nucleotide sequence ID" value="XM_016614131.1"/>
</dbReference>
<proteinExistence type="predicted"/>
<dbReference type="PANTHER" id="PTHR48449">
    <property type="entry name" value="DUF1985 DOMAIN-CONTAINING PROTEIN"/>
    <property type="match status" value="1"/>
</dbReference>
<dbReference type="Pfam" id="PF09331">
    <property type="entry name" value="DUF1985"/>
    <property type="match status" value="1"/>
</dbReference>
<dbReference type="Proteomes" id="UP000790787">
    <property type="component" value="Chromosome 21"/>
</dbReference>
<dbReference type="RefSeq" id="XP_016469617.1">
    <property type="nucleotide sequence ID" value="XM_016614131.2"/>
</dbReference>
<dbReference type="AlphaFoldDB" id="A0A1S3ZYU8"/>
<dbReference type="OrthoDB" id="1305596at2759"/>
<reference evidence="2" key="1">
    <citation type="journal article" date="2014" name="Nat. Commun.">
        <title>The tobacco genome sequence and its comparison with those of tomato and potato.</title>
        <authorList>
            <person name="Sierro N."/>
            <person name="Battey J.N."/>
            <person name="Ouadi S."/>
            <person name="Bakaher N."/>
            <person name="Bovet L."/>
            <person name="Willig A."/>
            <person name="Goepfert S."/>
            <person name="Peitsch M.C."/>
            <person name="Ivanov N.V."/>
        </authorList>
    </citation>
    <scope>NUCLEOTIDE SEQUENCE [LARGE SCALE GENOMIC DNA]</scope>
</reference>
<name>A0A1S3ZYU8_TOBAC</name>
<dbReference type="InterPro" id="IPR015410">
    <property type="entry name" value="DUF1985"/>
</dbReference>
<keyword evidence="2" id="KW-1185">Reference proteome</keyword>
<feature type="domain" description="DUF1985" evidence="1">
    <location>
        <begin position="183"/>
        <end position="313"/>
    </location>
</feature>
<organism evidence="2 3">
    <name type="scientific">Nicotiana tabacum</name>
    <name type="common">Common tobacco</name>
    <dbReference type="NCBI Taxonomy" id="4097"/>
    <lineage>
        <taxon>Eukaryota</taxon>
        <taxon>Viridiplantae</taxon>
        <taxon>Streptophyta</taxon>
        <taxon>Embryophyta</taxon>
        <taxon>Tracheophyta</taxon>
        <taxon>Spermatophyta</taxon>
        <taxon>Magnoliopsida</taxon>
        <taxon>eudicotyledons</taxon>
        <taxon>Gunneridae</taxon>
        <taxon>Pentapetalae</taxon>
        <taxon>asterids</taxon>
        <taxon>lamiids</taxon>
        <taxon>Solanales</taxon>
        <taxon>Solanaceae</taxon>
        <taxon>Nicotianoideae</taxon>
        <taxon>Nicotianeae</taxon>
        <taxon>Nicotiana</taxon>
    </lineage>
</organism>
<accession>A0A1S3ZYU8</accession>
<sequence length="314" mass="36387">MAKSKQETKLHLSKNNLGSSLKLDVSACSLEQIRQQREECVADVSQKNPYSTPKFFNQVAKENVAALDKKKHIRIRKFKEKKRQKDVEDEFEDIQSESVKLKKRRKVDEAREQTLNLKVWDFYFKPQDHSKLKIGTNSNICIVQTLMKYLSSRQFAMFRETCFGYFLDLPIIAMQPRLIHTLLLREVVHDNRDELWLSLNGIKIRFGIGEFALITGLKCTGVAHKCYDANESCSLIDRCFPGSEKLNSQAIIDCFEGKRWSSDQDAVKIVVLYFINSFLFSSFRDSPVSIGQFELVESGEFENYPWGKLVFHDT</sequence>